<protein>
    <recommendedName>
        <fullName evidence="1">Phasin domain-containing protein</fullName>
    </recommendedName>
</protein>
<keyword evidence="3" id="KW-1185">Reference proteome</keyword>
<accession>A0A840CGB1</accession>
<evidence type="ECO:0000259" key="1">
    <source>
        <dbReference type="Pfam" id="PF09361"/>
    </source>
</evidence>
<evidence type="ECO:0000313" key="2">
    <source>
        <dbReference type="EMBL" id="MBB4023142.1"/>
    </source>
</evidence>
<evidence type="ECO:0000313" key="3">
    <source>
        <dbReference type="Proteomes" id="UP000585681"/>
    </source>
</evidence>
<proteinExistence type="predicted"/>
<dbReference type="InterPro" id="IPR018968">
    <property type="entry name" value="Phasin"/>
</dbReference>
<name>A0A840CGB1_9RHOB</name>
<comment type="caution">
    <text evidence="2">The sequence shown here is derived from an EMBL/GenBank/DDBJ whole genome shotgun (WGS) entry which is preliminary data.</text>
</comment>
<dbReference type="RefSeq" id="WP_054539239.1">
    <property type="nucleotide sequence ID" value="NZ_JACIEQ010000004.1"/>
</dbReference>
<reference evidence="2" key="1">
    <citation type="submission" date="2020-08" db="EMBL/GenBank/DDBJ databases">
        <title>Genomic Encyclopedia of Type Strains, Phase IV (KMG-IV): sequencing the most valuable type-strain genomes for metagenomic binning, comparative biology and taxonomic classification.</title>
        <authorList>
            <person name="Goeker M."/>
        </authorList>
    </citation>
    <scope>NUCLEOTIDE SEQUENCE [LARGE SCALE GENOMIC DNA]</scope>
    <source>
        <strain evidence="2">DSM 105040</strain>
    </source>
</reference>
<dbReference type="Pfam" id="PF09361">
    <property type="entry name" value="Phasin_2"/>
    <property type="match status" value="1"/>
</dbReference>
<feature type="domain" description="Phasin" evidence="1">
    <location>
        <begin position="16"/>
        <end position="104"/>
    </location>
</feature>
<organism evidence="2 3">
    <name type="scientific">Actibacterium naphthalenivorans</name>
    <dbReference type="NCBI Taxonomy" id="1614693"/>
    <lineage>
        <taxon>Bacteria</taxon>
        <taxon>Pseudomonadati</taxon>
        <taxon>Pseudomonadota</taxon>
        <taxon>Alphaproteobacteria</taxon>
        <taxon>Rhodobacterales</taxon>
        <taxon>Roseobacteraceae</taxon>
        <taxon>Actibacterium</taxon>
    </lineage>
</organism>
<dbReference type="Proteomes" id="UP000585681">
    <property type="component" value="Unassembled WGS sequence"/>
</dbReference>
<dbReference type="AlphaFoldDB" id="A0A840CGB1"/>
<sequence length="105" mass="11801">MSTKTPLSIFPAGDTEGFSALSTFGTSIMENMGRYGTEVVEFMSLRLQEDFKTQHELMQCRDMSKLAEIQSRYLKTAMDQYSAETGKLMKMGTEIFGDAFKNAKS</sequence>
<dbReference type="EMBL" id="JACIEQ010000004">
    <property type="protein sequence ID" value="MBB4023142.1"/>
    <property type="molecule type" value="Genomic_DNA"/>
</dbReference>
<gene>
    <name evidence="2" type="ORF">GGR17_002964</name>
</gene>